<sequence>MNRWDDIYEVSLPLPFALKAIKSYVIRGSNGFTLIDTGLSYWQAHEAWEKARQEIGFDWTDVEKIVLTHYHPDHYGMAGMLQERCQAPVLMTETDYNQAALFFGRESDQPDRMARFYGEHGLPEEWTKQIPAHLRGFTKWVEPHPEPTFIQAGETIQLGDYSYEILHTPGHADGHVSFYDPARRLLIGGDFLLPKITPNISLWPECDPNPLDSYLTTLDKMKPLAVDRVFPSHGPVFEHYRERIQELMKHHGERLAEMKEWVTRKPLTATEVCFRIFGKNLSVHNLRFALSETLAHLEYLRQNGQIRRERKSGHWIYLT</sequence>
<dbReference type="Proteomes" id="UP000198534">
    <property type="component" value="Unassembled WGS sequence"/>
</dbReference>
<evidence type="ECO:0000313" key="3">
    <source>
        <dbReference type="Proteomes" id="UP000198534"/>
    </source>
</evidence>
<proteinExistence type="predicted"/>
<dbReference type="InterPro" id="IPR036388">
    <property type="entry name" value="WH-like_DNA-bd_sf"/>
</dbReference>
<name>A0A1H3CEP8_9BACL</name>
<dbReference type="SUPFAM" id="SSF56281">
    <property type="entry name" value="Metallo-hydrolase/oxidoreductase"/>
    <property type="match status" value="1"/>
</dbReference>
<organism evidence="2 3">
    <name type="scientific">Marininema mesophilum</name>
    <dbReference type="NCBI Taxonomy" id="1048340"/>
    <lineage>
        <taxon>Bacteria</taxon>
        <taxon>Bacillati</taxon>
        <taxon>Bacillota</taxon>
        <taxon>Bacilli</taxon>
        <taxon>Bacillales</taxon>
        <taxon>Thermoactinomycetaceae</taxon>
        <taxon>Marininema</taxon>
    </lineage>
</organism>
<dbReference type="InterPro" id="IPR036866">
    <property type="entry name" value="RibonucZ/Hydroxyglut_hydro"/>
</dbReference>
<dbReference type="InterPro" id="IPR050662">
    <property type="entry name" value="Sec-metab_biosynth-thioest"/>
</dbReference>
<dbReference type="OrthoDB" id="9761531at2"/>
<dbReference type="Pfam" id="PF00753">
    <property type="entry name" value="Lactamase_B"/>
    <property type="match status" value="1"/>
</dbReference>
<feature type="domain" description="Metallo-beta-lactamase" evidence="1">
    <location>
        <begin position="20"/>
        <end position="233"/>
    </location>
</feature>
<dbReference type="Gene3D" id="3.60.15.10">
    <property type="entry name" value="Ribonuclease Z/Hydroxyacylglutathione hydrolase-like"/>
    <property type="match status" value="1"/>
</dbReference>
<dbReference type="AlphaFoldDB" id="A0A1H3CEP8"/>
<evidence type="ECO:0000313" key="2">
    <source>
        <dbReference type="EMBL" id="SDX52565.1"/>
    </source>
</evidence>
<dbReference type="PANTHER" id="PTHR23131:SF4">
    <property type="entry name" value="METALLO-BETA-LACTAMASE SUPERFAMILY POTEIN"/>
    <property type="match status" value="1"/>
</dbReference>
<reference evidence="2 3" key="1">
    <citation type="submission" date="2016-10" db="EMBL/GenBank/DDBJ databases">
        <authorList>
            <person name="de Groot N.N."/>
        </authorList>
    </citation>
    <scope>NUCLEOTIDE SEQUENCE [LARGE SCALE GENOMIC DNA]</scope>
    <source>
        <strain evidence="2 3">DSM 45610</strain>
    </source>
</reference>
<dbReference type="SMART" id="SM00849">
    <property type="entry name" value="Lactamase_B"/>
    <property type="match status" value="1"/>
</dbReference>
<dbReference type="CDD" id="cd07725">
    <property type="entry name" value="TTHA1429-like_MBL-fold"/>
    <property type="match status" value="1"/>
</dbReference>
<dbReference type="Pfam" id="PF21221">
    <property type="entry name" value="B_lactamase-like_C"/>
    <property type="match status" value="1"/>
</dbReference>
<accession>A0A1H3CEP8</accession>
<dbReference type="InterPro" id="IPR001279">
    <property type="entry name" value="Metallo-B-lactamas"/>
</dbReference>
<dbReference type="InterPro" id="IPR048933">
    <property type="entry name" value="B_lactamase-like_C"/>
</dbReference>
<dbReference type="EMBL" id="FNNQ01000022">
    <property type="protein sequence ID" value="SDX52565.1"/>
    <property type="molecule type" value="Genomic_DNA"/>
</dbReference>
<dbReference type="Gene3D" id="1.10.10.10">
    <property type="entry name" value="Winged helix-like DNA-binding domain superfamily/Winged helix DNA-binding domain"/>
    <property type="match status" value="1"/>
</dbReference>
<dbReference type="RefSeq" id="WP_091742878.1">
    <property type="nucleotide sequence ID" value="NZ_FNNQ01000022.1"/>
</dbReference>
<dbReference type="STRING" id="1048340.SAMN05444487_1227"/>
<dbReference type="PANTHER" id="PTHR23131">
    <property type="entry name" value="ENDORIBONUCLEASE LACTB2"/>
    <property type="match status" value="1"/>
</dbReference>
<protein>
    <submittedName>
        <fullName evidence="2">Glyoxylase, beta-lactamase superfamily II</fullName>
    </submittedName>
</protein>
<gene>
    <name evidence="2" type="ORF">SAMN05444487_1227</name>
</gene>
<keyword evidence="3" id="KW-1185">Reference proteome</keyword>
<evidence type="ECO:0000259" key="1">
    <source>
        <dbReference type="SMART" id="SM00849"/>
    </source>
</evidence>